<keyword evidence="3" id="KW-0496">Mitochondrion</keyword>
<evidence type="ECO:0000313" key="7">
    <source>
        <dbReference type="EMBL" id="ERS98178.1"/>
    </source>
</evidence>
<dbReference type="Pfam" id="PF08547">
    <property type="entry name" value="CIA30"/>
    <property type="match status" value="1"/>
</dbReference>
<dbReference type="GO" id="GO:0005739">
    <property type="term" value="C:mitochondrion"/>
    <property type="evidence" value="ECO:0007669"/>
    <property type="project" value="UniProtKB-SubCell"/>
</dbReference>
<dbReference type="PANTHER" id="PTHR13194:SF18">
    <property type="entry name" value="COMPLEX I INTERMEDIATE-ASSOCIATED PROTEIN 30, MITOCHONDRIAL"/>
    <property type="match status" value="1"/>
</dbReference>
<dbReference type="InterPro" id="IPR008979">
    <property type="entry name" value="Galactose-bd-like_sf"/>
</dbReference>
<dbReference type="STRING" id="1391915.U7PR99"/>
<feature type="region of interest" description="Disordered" evidence="5">
    <location>
        <begin position="67"/>
        <end position="112"/>
    </location>
</feature>
<dbReference type="AlphaFoldDB" id="U7PR99"/>
<sequence length="362" mass="39138">MRATLIRPSKGFWGRSYDELKRLSNIAIRLEGVKGPSGPYELMAFSSPASLDDCKLMTDDEIGGFSTADLDWVPSSPPQATTCASSTSSSSSSSSSSPSHPSSTSTPPSGGYLRFRGSISTRLPAGRPDIQRTGYAAWRTADRQATVFGRSLWDVDSYAYLALRVRSDGRSYLVNVQTDSMVAPTDLHQHRLFARRPGQWETVVVPWSDFVRTNHGFVVEPQTELLRQKVRSVGLGLTDRVPGPFELCVARLWATNNPNEANSDSELPAETRHAVQAAEEAVAAVASHNQLRSAEREVEVTANVPFAPPATTAASAASPAAAAAAGTASASAEPQHPLKNKKGRPVRWDTDKEPPRQEHSQQ</sequence>
<feature type="region of interest" description="Disordered" evidence="5">
    <location>
        <begin position="311"/>
        <end position="362"/>
    </location>
</feature>
<evidence type="ECO:0000313" key="8">
    <source>
        <dbReference type="Proteomes" id="UP000018087"/>
    </source>
</evidence>
<keyword evidence="4" id="KW-0143">Chaperone</keyword>
<comment type="subcellular location">
    <subcellularLocation>
        <location evidence="1">Mitochondrion</location>
    </subcellularLocation>
</comment>
<proteinExistence type="inferred from homology"/>
<feature type="domain" description="NADH:ubiquinone oxidoreductase intermediate-associated protein 30" evidence="6">
    <location>
        <begin position="44"/>
        <end position="249"/>
    </location>
</feature>
<evidence type="ECO:0000256" key="5">
    <source>
        <dbReference type="SAM" id="MobiDB-lite"/>
    </source>
</evidence>
<dbReference type="OrthoDB" id="42561at2759"/>
<dbReference type="SUPFAM" id="SSF49785">
    <property type="entry name" value="Galactose-binding domain-like"/>
    <property type="match status" value="1"/>
</dbReference>
<feature type="compositionally biased region" description="Low complexity" evidence="5">
    <location>
        <begin position="78"/>
        <end position="109"/>
    </location>
</feature>
<dbReference type="Proteomes" id="UP000018087">
    <property type="component" value="Unassembled WGS sequence"/>
</dbReference>
<organism evidence="7 8">
    <name type="scientific">Sporothrix schenckii (strain ATCC 58251 / de Perez 2211183)</name>
    <name type="common">Rose-picker's disease fungus</name>
    <dbReference type="NCBI Taxonomy" id="1391915"/>
    <lineage>
        <taxon>Eukaryota</taxon>
        <taxon>Fungi</taxon>
        <taxon>Dikarya</taxon>
        <taxon>Ascomycota</taxon>
        <taxon>Pezizomycotina</taxon>
        <taxon>Sordariomycetes</taxon>
        <taxon>Sordariomycetidae</taxon>
        <taxon>Ophiostomatales</taxon>
        <taxon>Ophiostomataceae</taxon>
        <taxon>Sporothrix</taxon>
    </lineage>
</organism>
<keyword evidence="8" id="KW-1185">Reference proteome</keyword>
<dbReference type="EMBL" id="KI440846">
    <property type="protein sequence ID" value="ERS98178.1"/>
    <property type="molecule type" value="Genomic_DNA"/>
</dbReference>
<protein>
    <recommendedName>
        <fullName evidence="6">NADH:ubiquinone oxidoreductase intermediate-associated protein 30 domain-containing protein</fullName>
    </recommendedName>
</protein>
<dbReference type="GO" id="GO:0010257">
    <property type="term" value="P:NADH dehydrogenase complex assembly"/>
    <property type="evidence" value="ECO:0007669"/>
    <property type="project" value="TreeGrafter"/>
</dbReference>
<accession>U7PR99</accession>
<name>U7PR99_SPOS1</name>
<dbReference type="GO" id="GO:0006120">
    <property type="term" value="P:mitochondrial electron transport, NADH to ubiquinone"/>
    <property type="evidence" value="ECO:0007669"/>
    <property type="project" value="TreeGrafter"/>
</dbReference>
<evidence type="ECO:0000259" key="6">
    <source>
        <dbReference type="Pfam" id="PF08547"/>
    </source>
</evidence>
<reference evidence="8" key="1">
    <citation type="journal article" date="2014" name="Genome Announc.">
        <title>Genome sequence of the pathogenic fungus Sporothrix schenckii (ATCC 58251).</title>
        <authorList>
            <person name="Cuomo C.A."/>
            <person name="Rodriguez-Del Valle N."/>
            <person name="Perez-Sanchez L."/>
            <person name="Abouelleil A."/>
            <person name="Goldberg J."/>
            <person name="Young S."/>
            <person name="Zeng Q."/>
            <person name="Birren B.W."/>
        </authorList>
    </citation>
    <scope>NUCLEOTIDE SEQUENCE [LARGE SCALE GENOMIC DNA]</scope>
    <source>
        <strain evidence="8">ATCC 58251 / de Perez 2211183</strain>
    </source>
</reference>
<evidence type="ECO:0000256" key="3">
    <source>
        <dbReference type="ARBA" id="ARBA00023128"/>
    </source>
</evidence>
<dbReference type="eggNOG" id="KOG2435">
    <property type="taxonomic scope" value="Eukaryota"/>
</dbReference>
<dbReference type="HOGENOM" id="CLU_059028_1_2_1"/>
<dbReference type="InterPro" id="IPR039131">
    <property type="entry name" value="NDUFAF1"/>
</dbReference>
<gene>
    <name evidence="7" type="ORF">HMPREF1624_04959</name>
</gene>
<evidence type="ECO:0000256" key="2">
    <source>
        <dbReference type="ARBA" id="ARBA00007884"/>
    </source>
</evidence>
<dbReference type="PANTHER" id="PTHR13194">
    <property type="entry name" value="COMPLEX I INTERMEDIATE-ASSOCIATED PROTEIN 30"/>
    <property type="match status" value="1"/>
</dbReference>
<feature type="compositionally biased region" description="Basic and acidic residues" evidence="5">
    <location>
        <begin position="346"/>
        <end position="362"/>
    </location>
</feature>
<evidence type="ECO:0000256" key="1">
    <source>
        <dbReference type="ARBA" id="ARBA00004173"/>
    </source>
</evidence>
<evidence type="ECO:0000256" key="4">
    <source>
        <dbReference type="ARBA" id="ARBA00023186"/>
    </source>
</evidence>
<comment type="similarity">
    <text evidence="2">Belongs to the CIA30 family.</text>
</comment>
<feature type="compositionally biased region" description="Low complexity" evidence="5">
    <location>
        <begin position="311"/>
        <end position="332"/>
    </location>
</feature>
<dbReference type="InterPro" id="IPR013857">
    <property type="entry name" value="NADH-UbQ_OxRdtase-assoc_prot30"/>
</dbReference>
<dbReference type="GO" id="GO:0051082">
    <property type="term" value="F:unfolded protein binding"/>
    <property type="evidence" value="ECO:0007669"/>
    <property type="project" value="TreeGrafter"/>
</dbReference>